<evidence type="ECO:0000256" key="3">
    <source>
        <dbReference type="SAM" id="MobiDB-lite"/>
    </source>
</evidence>
<dbReference type="AlphaFoldDB" id="A0A9N9B8H1"/>
<keyword evidence="4" id="KW-0472">Membrane</keyword>
<dbReference type="SUPFAM" id="SSF51735">
    <property type="entry name" value="NAD(P)-binding Rossmann-fold domains"/>
    <property type="match status" value="1"/>
</dbReference>
<dbReference type="PANTHER" id="PTHR43439">
    <property type="entry name" value="PHENYLACETATE-COENZYME A LIGASE"/>
    <property type="match status" value="1"/>
</dbReference>
<keyword evidence="1" id="KW-0596">Phosphopantetheine</keyword>
<evidence type="ECO:0000256" key="2">
    <source>
        <dbReference type="ARBA" id="ARBA00022553"/>
    </source>
</evidence>
<dbReference type="Gene3D" id="3.40.50.720">
    <property type="entry name" value="NAD(P)-binding Rossmann-like Domain"/>
    <property type="match status" value="1"/>
</dbReference>
<accession>A0A9N9B8H1</accession>
<protein>
    <submittedName>
        <fullName evidence="6">7629_t:CDS:1</fullName>
    </submittedName>
</protein>
<evidence type="ECO:0000256" key="4">
    <source>
        <dbReference type="SAM" id="Phobius"/>
    </source>
</evidence>
<feature type="region of interest" description="Disordered" evidence="3">
    <location>
        <begin position="64"/>
        <end position="83"/>
    </location>
</feature>
<feature type="domain" description="Thioester reductase (TE)" evidence="5">
    <location>
        <begin position="304"/>
        <end position="509"/>
    </location>
</feature>
<dbReference type="Proteomes" id="UP000789396">
    <property type="component" value="Unassembled WGS sequence"/>
</dbReference>
<dbReference type="InterPro" id="IPR036291">
    <property type="entry name" value="NAD(P)-bd_dom_sf"/>
</dbReference>
<feature type="transmembrane region" description="Helical" evidence="4">
    <location>
        <begin position="662"/>
        <end position="683"/>
    </location>
</feature>
<name>A0A9N9B8H1_9GLOM</name>
<evidence type="ECO:0000256" key="1">
    <source>
        <dbReference type="ARBA" id="ARBA00022450"/>
    </source>
</evidence>
<organism evidence="6 7">
    <name type="scientific">Racocetra fulgida</name>
    <dbReference type="NCBI Taxonomy" id="60492"/>
    <lineage>
        <taxon>Eukaryota</taxon>
        <taxon>Fungi</taxon>
        <taxon>Fungi incertae sedis</taxon>
        <taxon>Mucoromycota</taxon>
        <taxon>Glomeromycotina</taxon>
        <taxon>Glomeromycetes</taxon>
        <taxon>Diversisporales</taxon>
        <taxon>Gigasporaceae</taxon>
        <taxon>Racocetra</taxon>
    </lineage>
</organism>
<gene>
    <name evidence="6" type="ORF">RFULGI_LOCUS4805</name>
</gene>
<dbReference type="InterPro" id="IPR051414">
    <property type="entry name" value="Adenylate-forming_Reductase"/>
</dbReference>
<keyword evidence="7" id="KW-1185">Reference proteome</keyword>
<dbReference type="EMBL" id="CAJVPZ010005009">
    <property type="protein sequence ID" value="CAG8554863.1"/>
    <property type="molecule type" value="Genomic_DNA"/>
</dbReference>
<dbReference type="InterPro" id="IPR013120">
    <property type="entry name" value="FAR_NAD-bd"/>
</dbReference>
<sequence length="733" mass="82751">VHQDNSKLVNIYQNYKKNRYKQAIDIYFKSLSATVLDDEKDSIDRALTEKTGKAIRNRIDDLLPNDQVNSKKPRLTESVNSSSNLISTDSKINQVDDITDLPNEKDDKSRQYKICYQKGRLTNETPTQQLDETAQISSSTIATEVATEALSSTVENDSFKTPNKCGQKNNDKSVLNGVDVRNYLQYTAAMIMGVPLKDLEDHSLSLFEAGMNESESLIFMKKIDNILPAGVEITTSFISEHPNIDSIVKFIMDIVDGNKHPENDKEIQIEQLQHSLEDIVDKYTLYIRDSYTQSEIVASQKITKKIRTPKQSLKRAFLRNNLDTSLVDSDRLIALGANLSEPYLGLSENQYEIILNDITTIIHGAFGAKPGMPLTAYENSAILGTANLLLFSAQKEFHFISSIDACINSSWENVPEGILPLKASITTCDGFGLLKLAIETIITNTFDYLQLEQVSIIRIGQITSHTETGVWDPNEWVPMLLGIAGLSGRMPTFDANLDWIPVDVAAKAIIDLVSSDAIFRIQVFHIGNPNPTITWVQYLDKLEESGMKFSRQELPKWLEKLWIDVEENSFDENVCSLLTGHFNRMAFNPDNDKKNRALLDLTNTKSLTSVLSTCPSLNNDSLIKSNIDWLKDTGHLSEIGLDQQKSLSKSRLKLKENGDPGFWDWIYVTIPLMVLFFIIDLLWNIFSRSFMEVTVVAGWIVTVMFVNDNADNQRLLRDSPLDTRVDIKRHENN</sequence>
<feature type="non-terminal residue" evidence="6">
    <location>
        <position position="733"/>
    </location>
</feature>
<keyword evidence="4" id="KW-1133">Transmembrane helix</keyword>
<evidence type="ECO:0000259" key="5">
    <source>
        <dbReference type="Pfam" id="PF07993"/>
    </source>
</evidence>
<comment type="caution">
    <text evidence="6">The sequence shown here is derived from an EMBL/GenBank/DDBJ whole genome shotgun (WGS) entry which is preliminary data.</text>
</comment>
<reference evidence="6" key="1">
    <citation type="submission" date="2021-06" db="EMBL/GenBank/DDBJ databases">
        <authorList>
            <person name="Kallberg Y."/>
            <person name="Tangrot J."/>
            <person name="Rosling A."/>
        </authorList>
    </citation>
    <scope>NUCLEOTIDE SEQUENCE</scope>
    <source>
        <strain evidence="6">IN212</strain>
    </source>
</reference>
<dbReference type="OrthoDB" id="429813at2759"/>
<feature type="non-terminal residue" evidence="6">
    <location>
        <position position="1"/>
    </location>
</feature>
<keyword evidence="2" id="KW-0597">Phosphoprotein</keyword>
<keyword evidence="4" id="KW-0812">Transmembrane</keyword>
<proteinExistence type="predicted"/>
<dbReference type="Pfam" id="PF07993">
    <property type="entry name" value="NAD_binding_4"/>
    <property type="match status" value="1"/>
</dbReference>
<dbReference type="PANTHER" id="PTHR43439:SF2">
    <property type="entry name" value="ENZYME, PUTATIVE (JCVI)-RELATED"/>
    <property type="match status" value="1"/>
</dbReference>
<evidence type="ECO:0000313" key="7">
    <source>
        <dbReference type="Proteomes" id="UP000789396"/>
    </source>
</evidence>
<evidence type="ECO:0000313" key="6">
    <source>
        <dbReference type="EMBL" id="CAG8554863.1"/>
    </source>
</evidence>